<feature type="chain" id="PRO_5012031770" description="Secreted protein" evidence="1">
    <location>
        <begin position="20"/>
        <end position="128"/>
    </location>
</feature>
<evidence type="ECO:0000313" key="3">
    <source>
        <dbReference type="Proteomes" id="UP000192578"/>
    </source>
</evidence>
<organism evidence="2 3">
    <name type="scientific">Hypsibius exemplaris</name>
    <name type="common">Freshwater tardigrade</name>
    <dbReference type="NCBI Taxonomy" id="2072580"/>
    <lineage>
        <taxon>Eukaryota</taxon>
        <taxon>Metazoa</taxon>
        <taxon>Ecdysozoa</taxon>
        <taxon>Tardigrada</taxon>
        <taxon>Eutardigrada</taxon>
        <taxon>Parachela</taxon>
        <taxon>Hypsibioidea</taxon>
        <taxon>Hypsibiidae</taxon>
        <taxon>Hypsibius</taxon>
    </lineage>
</organism>
<evidence type="ECO:0000256" key="1">
    <source>
        <dbReference type="SAM" id="SignalP"/>
    </source>
</evidence>
<accession>A0A1W0X575</accession>
<name>A0A1W0X575_HYPEX</name>
<dbReference type="EMBL" id="MTYJ01000016">
    <property type="protein sequence ID" value="OQV22578.1"/>
    <property type="molecule type" value="Genomic_DNA"/>
</dbReference>
<keyword evidence="1" id="KW-0732">Signal</keyword>
<gene>
    <name evidence="2" type="ORF">BV898_03404</name>
</gene>
<comment type="caution">
    <text evidence="2">The sequence shown here is derived from an EMBL/GenBank/DDBJ whole genome shotgun (WGS) entry which is preliminary data.</text>
</comment>
<dbReference type="Proteomes" id="UP000192578">
    <property type="component" value="Unassembled WGS sequence"/>
</dbReference>
<reference evidence="3" key="1">
    <citation type="submission" date="2017-01" db="EMBL/GenBank/DDBJ databases">
        <title>Comparative genomics of anhydrobiosis in the tardigrade Hypsibius dujardini.</title>
        <authorList>
            <person name="Yoshida Y."/>
            <person name="Koutsovoulos G."/>
            <person name="Laetsch D."/>
            <person name="Stevens L."/>
            <person name="Kumar S."/>
            <person name="Horikawa D."/>
            <person name="Ishino K."/>
            <person name="Komine S."/>
            <person name="Tomita M."/>
            <person name="Blaxter M."/>
            <person name="Arakawa K."/>
        </authorList>
    </citation>
    <scope>NUCLEOTIDE SEQUENCE [LARGE SCALE GENOMIC DNA]</scope>
    <source>
        <strain evidence="3">Z151</strain>
    </source>
</reference>
<evidence type="ECO:0000313" key="2">
    <source>
        <dbReference type="EMBL" id="OQV22578.1"/>
    </source>
</evidence>
<protein>
    <recommendedName>
        <fullName evidence="4">Secreted protein</fullName>
    </recommendedName>
</protein>
<proteinExistence type="predicted"/>
<evidence type="ECO:0008006" key="4">
    <source>
        <dbReference type="Google" id="ProtNLM"/>
    </source>
</evidence>
<dbReference type="AlphaFoldDB" id="A0A1W0X575"/>
<keyword evidence="3" id="KW-1185">Reference proteome</keyword>
<sequence length="128" mass="13575">MKMALLNLVVVILFVHVTAVASFVDCPTGHATGSSSFQACVANSRRKRKIVGDILCILGNGFSNPEKCIKPRNTTAVTHHHTYLPTTATNTIATTTVPPPGLPQAIALGFQSTFDTYLDAISAPHDNG</sequence>
<feature type="signal peptide" evidence="1">
    <location>
        <begin position="1"/>
        <end position="19"/>
    </location>
</feature>